<dbReference type="AlphaFoldDB" id="A0A0L7M9B1"/>
<proteinExistence type="predicted"/>
<gene>
    <name evidence="1" type="ORF">PFDG_04981</name>
</gene>
<name>A0A0L7M9B1_PLAF4</name>
<reference evidence="2" key="2">
    <citation type="submission" date="2006-09" db="EMBL/GenBank/DDBJ databases">
        <title>The genome sequence of Plasmodium falciparum Dd2.</title>
        <authorList>
            <consortium name="The Broad Institute Genome Sequencing Platform"/>
            <person name="Birren B."/>
            <person name="Lander E."/>
            <person name="Galagan J."/>
            <person name="Nusbaum C."/>
            <person name="Devon K."/>
            <person name="Henn M."/>
            <person name="Jaffe D."/>
            <person name="Butler J."/>
            <person name="Alvarez P."/>
            <person name="Gnerre S."/>
            <person name="Grabherr M."/>
            <person name="Kleber M."/>
            <person name="Mauceli E."/>
            <person name="Brockman W."/>
            <person name="MacCallum I.A."/>
            <person name="Rounsley S."/>
            <person name="Young S."/>
            <person name="LaButti K."/>
            <person name="Pushparaj V."/>
            <person name="DeCaprio D."/>
            <person name="Crawford M."/>
            <person name="Koehrsen M."/>
            <person name="Engels R."/>
            <person name="Montgomery P."/>
            <person name="Pearson M."/>
            <person name="Howarth C."/>
            <person name="Larson L."/>
            <person name="Luoma S."/>
            <person name="White J."/>
            <person name="Kodira C."/>
            <person name="Zeng Q."/>
            <person name="O'Leary S."/>
            <person name="Yandava C."/>
            <person name="Alvarado L."/>
            <person name="Wirth D."/>
            <person name="Volkman S."/>
            <person name="Hartl D."/>
        </authorList>
    </citation>
    <scope>NUCLEOTIDE SEQUENCE [LARGE SCALE GENOMIC DNA]</scope>
</reference>
<evidence type="ECO:0000313" key="1">
    <source>
        <dbReference type="EMBL" id="KOB89432.1"/>
    </source>
</evidence>
<dbReference type="EMBL" id="GG702429">
    <property type="protein sequence ID" value="KOB89432.1"/>
    <property type="molecule type" value="Genomic_DNA"/>
</dbReference>
<organism evidence="1 2">
    <name type="scientific">Plasmodium falciparum (isolate Dd2)</name>
    <dbReference type="NCBI Taxonomy" id="57267"/>
    <lineage>
        <taxon>Eukaryota</taxon>
        <taxon>Sar</taxon>
        <taxon>Alveolata</taxon>
        <taxon>Apicomplexa</taxon>
        <taxon>Aconoidasida</taxon>
        <taxon>Haemosporida</taxon>
        <taxon>Plasmodiidae</taxon>
        <taxon>Plasmodium</taxon>
        <taxon>Plasmodium (Laverania)</taxon>
    </lineage>
</organism>
<protein>
    <submittedName>
        <fullName evidence="1">Uncharacterized protein</fullName>
    </submittedName>
</protein>
<sequence length="75" mass="8592">MVTNGPPLAVIPLRVWGQYHKVPHVFKAYMSSNDFISGINNINESDALLNHIQYSPPRMPKKKTNWNPMIKGIFQ</sequence>
<dbReference type="KEGG" id="pfd:PFDG_04981"/>
<reference evidence="2" key="1">
    <citation type="submission" date="2006-09" db="EMBL/GenBank/DDBJ databases">
        <title>Annotation of Plasmodium falciparum Dd2.</title>
        <authorList>
            <consortium name="The Broad Institute Genome Sequencing Platform"/>
            <person name="Volkman S.K."/>
            <person name="Neafsey D.E."/>
            <person name="Dash A.P."/>
            <person name="Chitnis C.E."/>
            <person name="Hartl D.L."/>
            <person name="Young S.K."/>
            <person name="Zeng Q."/>
            <person name="Koehrsen M."/>
            <person name="Alvarado L."/>
            <person name="Berlin A."/>
            <person name="Borenstein D."/>
            <person name="Chapman S.B."/>
            <person name="Chen Z."/>
            <person name="Engels R."/>
            <person name="Freedman E."/>
            <person name="Gellesch M."/>
            <person name="Goldberg J."/>
            <person name="Griggs A."/>
            <person name="Gujja S."/>
            <person name="Heilman E.R."/>
            <person name="Heiman D.I."/>
            <person name="Howarth C."/>
            <person name="Jen D."/>
            <person name="Larson L."/>
            <person name="Mehta T."/>
            <person name="Neiman D."/>
            <person name="Park D."/>
            <person name="Pearson M."/>
            <person name="Roberts A."/>
            <person name="Saif S."/>
            <person name="Shea T."/>
            <person name="Shenoy N."/>
            <person name="Sisk P."/>
            <person name="Stolte C."/>
            <person name="Sykes S."/>
            <person name="Walk T."/>
            <person name="White J."/>
            <person name="Yandava C."/>
            <person name="Haas B."/>
            <person name="Henn M.R."/>
            <person name="Nusbaum C."/>
            <person name="Birren B."/>
        </authorList>
    </citation>
    <scope>NUCLEOTIDE SEQUENCE [LARGE SCALE GENOMIC DNA]</scope>
</reference>
<dbReference type="Proteomes" id="UP000054282">
    <property type="component" value="Unassembled WGS sequence"/>
</dbReference>
<evidence type="ECO:0000313" key="2">
    <source>
        <dbReference type="Proteomes" id="UP000054282"/>
    </source>
</evidence>
<accession>A0A0L7M9B1</accession>